<sequence length="420" mass="47308">MAKAPASQRFKRLVVFCDGTWNKEDQKSRNGQPCPTNVLRLFELTRIDDGNGCPQVAYYVRGVGTRWDERIKGGGFGYGISDNIKDAYRFLVSNYAPGDEIFLFGFSRGAYTVRSLAGMIYNVGILQREYLHLVDDAFDHYRSADPQWHPSSQASQDFKNAYTSGGETITFLGVWDTVGALGAPFGVVLGWLLNKFFPTQFHDTKISPIILNAYHAASIDEKRWPFRPTRMELTPTRKEEADNLRAKGDKSTFNYEEVWFPGVHSDVGGGYEDSSLSDCGLKWMVDKAKAHGLCVRDYGDVPSRAFHPNPQAPLHNSQTVWYEWTTKLYVYWPRALLKIIRKDDAPQIDRVQPNGDFIRQIDHSPALAAEVTAFPIKNDFEIDLSDSVREKLAKDETYRPLNLARDTAPASGPAAEDAEA</sequence>
<evidence type="ECO:0000259" key="2">
    <source>
        <dbReference type="Pfam" id="PF09994"/>
    </source>
</evidence>
<reference evidence="3 4" key="1">
    <citation type="journal article" date="2023" name="Int. J. Syst. Evol. Microbiol.">
        <title>Methylocystis iwaonis sp. nov., a type II methane-oxidizing bacterium from surface soil of a rice paddy field in Japan, and emended description of the genus Methylocystis (ex Whittenbury et al. 1970) Bowman et al. 1993.</title>
        <authorList>
            <person name="Kaise H."/>
            <person name="Sawadogo J.B."/>
            <person name="Alam M.S."/>
            <person name="Ueno C."/>
            <person name="Dianou D."/>
            <person name="Shinjo R."/>
            <person name="Asakawa S."/>
        </authorList>
    </citation>
    <scope>NUCLEOTIDE SEQUENCE [LARGE SCALE GENOMIC DNA]</scope>
    <source>
        <strain evidence="3 4">SS37A-Re</strain>
    </source>
</reference>
<protein>
    <recommendedName>
        <fullName evidence="2">T6SS Phospholipase effector Tle1-like catalytic domain-containing protein</fullName>
    </recommendedName>
</protein>
<gene>
    <name evidence="3" type="ORF">SS37A_09180</name>
</gene>
<dbReference type="PANTHER" id="PTHR33840:SF1">
    <property type="entry name" value="TLE1 PHOSPHOLIPASE DOMAIN-CONTAINING PROTEIN"/>
    <property type="match status" value="1"/>
</dbReference>
<accession>A0ABM8E688</accession>
<name>A0ABM8E688_9HYPH</name>
<dbReference type="EMBL" id="AP027142">
    <property type="protein sequence ID" value="BDV33389.1"/>
    <property type="molecule type" value="Genomic_DNA"/>
</dbReference>
<dbReference type="InterPro" id="IPR029058">
    <property type="entry name" value="AB_hydrolase_fold"/>
</dbReference>
<evidence type="ECO:0000256" key="1">
    <source>
        <dbReference type="SAM" id="MobiDB-lite"/>
    </source>
</evidence>
<dbReference type="InterPro" id="IPR018712">
    <property type="entry name" value="Tle1-like_cat"/>
</dbReference>
<dbReference type="PANTHER" id="PTHR33840">
    <property type="match status" value="1"/>
</dbReference>
<dbReference type="Pfam" id="PF09994">
    <property type="entry name" value="T6SS_Tle1-like_cat"/>
    <property type="match status" value="1"/>
</dbReference>
<keyword evidence="4" id="KW-1185">Reference proteome</keyword>
<feature type="domain" description="T6SS Phospholipase effector Tle1-like catalytic" evidence="2">
    <location>
        <begin position="11"/>
        <end position="286"/>
    </location>
</feature>
<proteinExistence type="predicted"/>
<organism evidence="3 4">
    <name type="scientific">Methylocystis iwaonis</name>
    <dbReference type="NCBI Taxonomy" id="2885079"/>
    <lineage>
        <taxon>Bacteria</taxon>
        <taxon>Pseudomonadati</taxon>
        <taxon>Pseudomonadota</taxon>
        <taxon>Alphaproteobacteria</taxon>
        <taxon>Hyphomicrobiales</taxon>
        <taxon>Methylocystaceae</taxon>
        <taxon>Methylocystis</taxon>
    </lineage>
</organism>
<evidence type="ECO:0000313" key="3">
    <source>
        <dbReference type="EMBL" id="BDV33389.1"/>
    </source>
</evidence>
<evidence type="ECO:0000313" key="4">
    <source>
        <dbReference type="Proteomes" id="UP001317629"/>
    </source>
</evidence>
<feature type="region of interest" description="Disordered" evidence="1">
    <location>
        <begin position="399"/>
        <end position="420"/>
    </location>
</feature>
<dbReference type="SUPFAM" id="SSF53474">
    <property type="entry name" value="alpha/beta-Hydrolases"/>
    <property type="match status" value="1"/>
</dbReference>
<dbReference type="Proteomes" id="UP001317629">
    <property type="component" value="Chromosome"/>
</dbReference>